<accession>A0A2S6CU57</accession>
<dbReference type="Gene3D" id="1.20.1220.20">
    <property type="entry name" value="Uncharcterised protein PF01724"/>
    <property type="match status" value="1"/>
</dbReference>
<protein>
    <submittedName>
        <fullName evidence="1">DUF29 domain-containing protein</fullName>
    </submittedName>
</protein>
<comment type="caution">
    <text evidence="1">The sequence shown here is derived from an EMBL/GenBank/DDBJ whole genome shotgun (WGS) entry which is preliminary data.</text>
</comment>
<evidence type="ECO:0000313" key="2">
    <source>
        <dbReference type="Proteomes" id="UP000239589"/>
    </source>
</evidence>
<proteinExistence type="predicted"/>
<evidence type="ECO:0000313" key="1">
    <source>
        <dbReference type="EMBL" id="PPJ63232.1"/>
    </source>
</evidence>
<dbReference type="InterPro" id="IPR002636">
    <property type="entry name" value="DUF29"/>
</dbReference>
<dbReference type="PANTHER" id="PTHR34235">
    <property type="entry name" value="SLR1203 PROTEIN-RELATED"/>
    <property type="match status" value="1"/>
</dbReference>
<reference evidence="1 2" key="1">
    <citation type="submission" date="2018-02" db="EMBL/GenBank/DDBJ databases">
        <title>Discovery of a pederin family compound in a non-symbiotic bloom-forming cyanobacterium.</title>
        <authorList>
            <person name="Kust A."/>
            <person name="Mares J."/>
            <person name="Jokela J."/>
            <person name="Urajova P."/>
            <person name="Hajek J."/>
            <person name="Saurav K."/>
            <person name="Voracova K."/>
            <person name="Fewer D.P."/>
            <person name="Haapaniemi E."/>
            <person name="Permi P."/>
            <person name="Rehakova K."/>
            <person name="Sivonen K."/>
            <person name="Hrouzek P."/>
        </authorList>
    </citation>
    <scope>NUCLEOTIDE SEQUENCE [LARGE SCALE GENOMIC DNA]</scope>
    <source>
        <strain evidence="1 2">CHARLIE-1</strain>
    </source>
</reference>
<dbReference type="RefSeq" id="WP_104387952.1">
    <property type="nucleotide sequence ID" value="NZ_PGEM01000077.1"/>
</dbReference>
<name>A0A2S6CU57_9CYAN</name>
<dbReference type="PANTHER" id="PTHR34235:SF3">
    <property type="entry name" value="SLR1203 PROTEIN"/>
    <property type="match status" value="1"/>
</dbReference>
<dbReference type="EMBL" id="PGEM01000077">
    <property type="protein sequence ID" value="PPJ63232.1"/>
    <property type="molecule type" value="Genomic_DNA"/>
</dbReference>
<dbReference type="OrthoDB" id="5769308at2"/>
<keyword evidence="2" id="KW-1185">Reference proteome</keyword>
<organism evidence="1 2">
    <name type="scientific">Cuspidothrix issatschenkoi CHARLIE-1</name>
    <dbReference type="NCBI Taxonomy" id="2052836"/>
    <lineage>
        <taxon>Bacteria</taxon>
        <taxon>Bacillati</taxon>
        <taxon>Cyanobacteriota</taxon>
        <taxon>Cyanophyceae</taxon>
        <taxon>Nostocales</taxon>
        <taxon>Aphanizomenonaceae</taxon>
        <taxon>Cuspidothrix</taxon>
    </lineage>
</organism>
<sequence>MSNKLYDSDLQLWIEQTIQQLQNREFASLDIEHLIDELADLGKSEKNTLRSNLKILLAHLLKLKIQHDVPDSMKASWYSSVVEHRQRVLDNLADTPSLKSFLVEAVEKAYPDGRKLAIKEGNLAKFGVSVPEESEYPINCPFGIEEILDEDFYGV</sequence>
<gene>
    <name evidence="1" type="ORF">CUN59_11420</name>
</gene>
<dbReference type="AlphaFoldDB" id="A0A2S6CU57"/>
<dbReference type="Pfam" id="PF01724">
    <property type="entry name" value="DUF29"/>
    <property type="match status" value="1"/>
</dbReference>
<dbReference type="Proteomes" id="UP000239589">
    <property type="component" value="Unassembled WGS sequence"/>
</dbReference>